<sequence length="75" mass="8961">MSSGQRPRWPAFYPDMKVRGRHRHRKGRVLVYTSNWEPVWPPTIDGHDIRYATFTWQTSEGTRQFGGELWTEVQQ</sequence>
<evidence type="ECO:0000313" key="1">
    <source>
        <dbReference type="EMBL" id="AXQ64800.1"/>
    </source>
</evidence>
<evidence type="ECO:0000313" key="2">
    <source>
        <dbReference type="Proteomes" id="UP000264531"/>
    </source>
</evidence>
<accession>A0A385DZ18</accession>
<keyword evidence="2" id="KW-1185">Reference proteome</keyword>
<organism evidence="1 2">
    <name type="scientific">Gordonia phage Phistory</name>
    <dbReference type="NCBI Taxonomy" id="2301694"/>
    <lineage>
        <taxon>Viruses</taxon>
        <taxon>Duplodnaviria</taxon>
        <taxon>Heunggongvirae</taxon>
        <taxon>Uroviricota</taxon>
        <taxon>Caudoviricetes</taxon>
        <taxon>Langleyhallvirinae</taxon>
        <taxon>Phistoryvirus</taxon>
        <taxon>Phistoryvirus phistory</taxon>
    </lineage>
</organism>
<proteinExistence type="predicted"/>
<gene>
    <name evidence="1" type="primary">95</name>
    <name evidence="1" type="ORF">SEA_PHISTORY_95</name>
</gene>
<name>A0A385DZ18_9CAUD</name>
<dbReference type="GeneID" id="54999338"/>
<protein>
    <submittedName>
        <fullName evidence="1">Uncharacterized protein</fullName>
    </submittedName>
</protein>
<dbReference type="KEGG" id="vg:54999338"/>
<dbReference type="Proteomes" id="UP000264531">
    <property type="component" value="Segment"/>
</dbReference>
<dbReference type="EMBL" id="MH651185">
    <property type="protein sequence ID" value="AXQ64800.1"/>
    <property type="molecule type" value="Genomic_DNA"/>
</dbReference>
<dbReference type="RefSeq" id="YP_009808436.1">
    <property type="nucleotide sequence ID" value="NC_048040.1"/>
</dbReference>
<reference evidence="1 2" key="1">
    <citation type="submission" date="2018-07" db="EMBL/GenBank/DDBJ databases">
        <authorList>
            <person name="Washington J.M."/>
            <person name="Garlena R.A."/>
            <person name="Russell D.A."/>
            <person name="Pope W.H."/>
            <person name="Jacobs-Sera D."/>
            <person name="Hatfull G.F."/>
        </authorList>
    </citation>
    <scope>NUCLEOTIDE SEQUENCE [LARGE SCALE GENOMIC DNA]</scope>
</reference>